<keyword evidence="10" id="KW-0342">GTP-binding</keyword>
<keyword evidence="5" id="KW-0547">Nucleotide-binding</keyword>
<dbReference type="InterPro" id="IPR009000">
    <property type="entry name" value="Transl_B-barrel_sf"/>
</dbReference>
<dbReference type="PRINTS" id="PR00315">
    <property type="entry name" value="ELONGATNFCT"/>
</dbReference>
<comment type="catalytic activity">
    <reaction evidence="11">
        <text>GTP + H2O = GDP + phosphate + H(+)</text>
        <dbReference type="Rhea" id="RHEA:19669"/>
        <dbReference type="ChEBI" id="CHEBI:15377"/>
        <dbReference type="ChEBI" id="CHEBI:15378"/>
        <dbReference type="ChEBI" id="CHEBI:37565"/>
        <dbReference type="ChEBI" id="CHEBI:43474"/>
        <dbReference type="ChEBI" id="CHEBI:58189"/>
        <dbReference type="EC" id="3.6.5.3"/>
    </reaction>
    <physiologicalReaction direction="left-to-right" evidence="11">
        <dbReference type="Rhea" id="RHEA:19670"/>
    </physiologicalReaction>
</comment>
<dbReference type="EC" id="3.6.5.3" evidence="3"/>
<dbReference type="GO" id="GO:0070125">
    <property type="term" value="P:mitochondrial translational elongation"/>
    <property type="evidence" value="ECO:0007669"/>
    <property type="project" value="TreeGrafter"/>
</dbReference>
<dbReference type="InterPro" id="IPR041709">
    <property type="entry name" value="EF-Tu_GTP-bd"/>
</dbReference>
<organism evidence="13 14">
    <name type="scientific">Armadillidium nasatum</name>
    <dbReference type="NCBI Taxonomy" id="96803"/>
    <lineage>
        <taxon>Eukaryota</taxon>
        <taxon>Metazoa</taxon>
        <taxon>Ecdysozoa</taxon>
        <taxon>Arthropoda</taxon>
        <taxon>Crustacea</taxon>
        <taxon>Multicrustacea</taxon>
        <taxon>Malacostraca</taxon>
        <taxon>Eumalacostraca</taxon>
        <taxon>Peracarida</taxon>
        <taxon>Isopoda</taxon>
        <taxon>Oniscidea</taxon>
        <taxon>Crinocheta</taxon>
        <taxon>Armadillidiidae</taxon>
        <taxon>Armadillidium</taxon>
    </lineage>
</organism>
<dbReference type="InterPro" id="IPR004160">
    <property type="entry name" value="Transl_elong_EFTu/EF1A_C"/>
</dbReference>
<dbReference type="NCBIfam" id="NF009372">
    <property type="entry name" value="PRK12735.1"/>
    <property type="match status" value="1"/>
</dbReference>
<dbReference type="SUPFAM" id="SSF50465">
    <property type="entry name" value="EF-Tu/eEF-1alpha/eIF2-gamma C-terminal domain"/>
    <property type="match status" value="1"/>
</dbReference>
<evidence type="ECO:0000256" key="1">
    <source>
        <dbReference type="ARBA" id="ARBA00004173"/>
    </source>
</evidence>
<sequence>MTVSSMRVIYSSLRIGGLVKNTPLLGGIRIHSRKNLNVHLPTCYQCCFYATKEVFKRDKPHCNVGTIGHVDHGKTTLTAAITKRKLAKFKKYDEIDNAPEEKARGITIKIYNVEYSTENRHYGHTDCPGHADYNMITGTSQMDGAILVVAGTDGVMPQTREHILLAKQIGIKHVVVFINKADAADSEMLELVELECRELLTEMGFDGENIPVVSGSALEVLKGNNEEIGTKSIDRLLEAIDTYIPTPVRELDKPPVMPLETVYHIAGRGTVVSGRLERGKLKKGDEVELVGYGKRVKSVVTGVEIFHKTLDEVQAGDKCGLLLRGVKKDDVRRGMFLGKPKTLSMHNNLETKVYLMTKEEGGKGKPISTYMKFEIFSKGWEVSAIAMIPDKEMAMPGDDTLINLRLLKDMAVEEGQRFSIRHIKRTIGTGIVSRIKENMTQEEWEDISLSREKREKRQIQAKYKKKK</sequence>
<evidence type="ECO:0000313" key="13">
    <source>
        <dbReference type="EMBL" id="KAB7495811.1"/>
    </source>
</evidence>
<dbReference type="InterPro" id="IPR009001">
    <property type="entry name" value="Transl_elong_EF1A/Init_IF2_C"/>
</dbReference>
<dbReference type="Proteomes" id="UP000326759">
    <property type="component" value="Unassembled WGS sequence"/>
</dbReference>
<name>A0A5N5SP13_9CRUS</name>
<dbReference type="InterPro" id="IPR000795">
    <property type="entry name" value="T_Tr_GTP-bd_dom"/>
</dbReference>
<evidence type="ECO:0000256" key="7">
    <source>
        <dbReference type="ARBA" id="ARBA00022917"/>
    </source>
</evidence>
<keyword evidence="14" id="KW-1185">Reference proteome</keyword>
<evidence type="ECO:0000256" key="4">
    <source>
        <dbReference type="ARBA" id="ARBA00017898"/>
    </source>
</evidence>
<dbReference type="NCBIfam" id="NF000766">
    <property type="entry name" value="PRK00049.1"/>
    <property type="match status" value="1"/>
</dbReference>
<dbReference type="GO" id="GO:0003924">
    <property type="term" value="F:GTPase activity"/>
    <property type="evidence" value="ECO:0007669"/>
    <property type="project" value="InterPro"/>
</dbReference>
<dbReference type="OrthoDB" id="2067at2759"/>
<keyword evidence="6 13" id="KW-0251">Elongation factor</keyword>
<protein>
    <recommendedName>
        <fullName evidence="4">Elongation factor Tu, mitochondrial</fullName>
        <ecNumber evidence="3">3.6.5.3</ecNumber>
    </recommendedName>
</protein>
<evidence type="ECO:0000313" key="14">
    <source>
        <dbReference type="Proteomes" id="UP000326759"/>
    </source>
</evidence>
<evidence type="ECO:0000256" key="9">
    <source>
        <dbReference type="ARBA" id="ARBA00023128"/>
    </source>
</evidence>
<keyword evidence="9" id="KW-0496">Mitochondrion</keyword>
<dbReference type="FunFam" id="3.40.50.300:FF:000003">
    <property type="entry name" value="Elongation factor Tu"/>
    <property type="match status" value="1"/>
</dbReference>
<gene>
    <name evidence="13" type="primary">tufA</name>
    <name evidence="13" type="ORF">Anas_10796</name>
</gene>
<dbReference type="InterPro" id="IPR004161">
    <property type="entry name" value="EFTu-like_2"/>
</dbReference>
<keyword evidence="8" id="KW-0809">Transit peptide</keyword>
<proteinExistence type="inferred from homology"/>
<dbReference type="Pfam" id="PF03144">
    <property type="entry name" value="GTP_EFTU_D2"/>
    <property type="match status" value="1"/>
</dbReference>
<dbReference type="FunFam" id="2.40.30.10:FF:000001">
    <property type="entry name" value="Elongation factor Tu"/>
    <property type="match status" value="1"/>
</dbReference>
<dbReference type="Pfam" id="PF03143">
    <property type="entry name" value="GTP_EFTU_D3"/>
    <property type="match status" value="1"/>
</dbReference>
<feature type="domain" description="Tr-type G" evidence="12">
    <location>
        <begin position="59"/>
        <end position="248"/>
    </location>
</feature>
<evidence type="ECO:0000256" key="5">
    <source>
        <dbReference type="ARBA" id="ARBA00022741"/>
    </source>
</evidence>
<dbReference type="Pfam" id="PF00009">
    <property type="entry name" value="GTP_EFTU"/>
    <property type="match status" value="1"/>
</dbReference>
<dbReference type="GO" id="GO:0005525">
    <property type="term" value="F:GTP binding"/>
    <property type="evidence" value="ECO:0007669"/>
    <property type="project" value="UniProtKB-KW"/>
</dbReference>
<evidence type="ECO:0000256" key="11">
    <source>
        <dbReference type="ARBA" id="ARBA00051990"/>
    </source>
</evidence>
<dbReference type="PANTHER" id="PTHR43721:SF36">
    <property type="entry name" value="ELONGATION FACTOR TU, MITOCHONDRIAL"/>
    <property type="match status" value="1"/>
</dbReference>
<keyword evidence="7" id="KW-0648">Protein biosynthesis</keyword>
<dbReference type="AlphaFoldDB" id="A0A5N5SP13"/>
<dbReference type="EMBL" id="SEYY01022088">
    <property type="protein sequence ID" value="KAB7495811.1"/>
    <property type="molecule type" value="Genomic_DNA"/>
</dbReference>
<evidence type="ECO:0000256" key="2">
    <source>
        <dbReference type="ARBA" id="ARBA00007249"/>
    </source>
</evidence>
<dbReference type="GO" id="GO:0003746">
    <property type="term" value="F:translation elongation factor activity"/>
    <property type="evidence" value="ECO:0007669"/>
    <property type="project" value="UniProtKB-KW"/>
</dbReference>
<evidence type="ECO:0000256" key="10">
    <source>
        <dbReference type="ARBA" id="ARBA00023134"/>
    </source>
</evidence>
<dbReference type="SUPFAM" id="SSF50447">
    <property type="entry name" value="Translation proteins"/>
    <property type="match status" value="1"/>
</dbReference>
<evidence type="ECO:0000256" key="8">
    <source>
        <dbReference type="ARBA" id="ARBA00022946"/>
    </source>
</evidence>
<evidence type="ECO:0000256" key="6">
    <source>
        <dbReference type="ARBA" id="ARBA00022768"/>
    </source>
</evidence>
<dbReference type="CDD" id="cd03697">
    <property type="entry name" value="EFTU_II"/>
    <property type="match status" value="1"/>
</dbReference>
<dbReference type="PANTHER" id="PTHR43721">
    <property type="entry name" value="ELONGATION FACTOR TU-RELATED"/>
    <property type="match status" value="1"/>
</dbReference>
<dbReference type="SUPFAM" id="SSF52540">
    <property type="entry name" value="P-loop containing nucleoside triphosphate hydrolases"/>
    <property type="match status" value="1"/>
</dbReference>
<dbReference type="PROSITE" id="PS51722">
    <property type="entry name" value="G_TR_2"/>
    <property type="match status" value="1"/>
</dbReference>
<dbReference type="InterPro" id="IPR033720">
    <property type="entry name" value="EFTU_2"/>
</dbReference>
<dbReference type="CDD" id="cd01884">
    <property type="entry name" value="EF_Tu"/>
    <property type="match status" value="1"/>
</dbReference>
<comment type="caution">
    <text evidence="13">The sequence shown here is derived from an EMBL/GenBank/DDBJ whole genome shotgun (WGS) entry which is preliminary data.</text>
</comment>
<comment type="subcellular location">
    <subcellularLocation>
        <location evidence="1">Mitochondrion</location>
    </subcellularLocation>
</comment>
<dbReference type="Gene3D" id="3.40.50.300">
    <property type="entry name" value="P-loop containing nucleotide triphosphate hydrolases"/>
    <property type="match status" value="1"/>
</dbReference>
<dbReference type="GO" id="GO:0005739">
    <property type="term" value="C:mitochondrion"/>
    <property type="evidence" value="ECO:0007669"/>
    <property type="project" value="UniProtKB-SubCell"/>
</dbReference>
<dbReference type="InterPro" id="IPR050055">
    <property type="entry name" value="EF-Tu_GTPase"/>
</dbReference>
<evidence type="ECO:0000256" key="3">
    <source>
        <dbReference type="ARBA" id="ARBA00011986"/>
    </source>
</evidence>
<comment type="similarity">
    <text evidence="2">Belongs to the TRAFAC class translation factor GTPase superfamily. Classic translation factor GTPase family. EF-Tu/EF-1A subfamily.</text>
</comment>
<evidence type="ECO:0000259" key="12">
    <source>
        <dbReference type="PROSITE" id="PS51722"/>
    </source>
</evidence>
<dbReference type="Gene3D" id="2.40.30.10">
    <property type="entry name" value="Translation factors"/>
    <property type="match status" value="2"/>
</dbReference>
<accession>A0A5N5SP13</accession>
<dbReference type="InterPro" id="IPR027417">
    <property type="entry name" value="P-loop_NTPase"/>
</dbReference>
<dbReference type="NCBIfam" id="NF009373">
    <property type="entry name" value="PRK12736.1"/>
    <property type="match status" value="1"/>
</dbReference>
<reference evidence="13 14" key="1">
    <citation type="journal article" date="2019" name="PLoS Biol.">
        <title>Sex chromosomes control vertical transmission of feminizing Wolbachia symbionts in an isopod.</title>
        <authorList>
            <person name="Becking T."/>
            <person name="Chebbi M.A."/>
            <person name="Giraud I."/>
            <person name="Moumen B."/>
            <person name="Laverre T."/>
            <person name="Caubet Y."/>
            <person name="Peccoud J."/>
            <person name="Gilbert C."/>
            <person name="Cordaux R."/>
        </authorList>
    </citation>
    <scope>NUCLEOTIDE SEQUENCE [LARGE SCALE GENOMIC DNA]</scope>
    <source>
        <strain evidence="13">ANa2</strain>
        <tissue evidence="13">Whole body excluding digestive tract and cuticle</tissue>
    </source>
</reference>